<accession>A0A1Q2D1T7</accession>
<evidence type="ECO:0000313" key="5">
    <source>
        <dbReference type="Proteomes" id="UP000188235"/>
    </source>
</evidence>
<keyword evidence="5" id="KW-1185">Reference proteome</keyword>
<evidence type="ECO:0000256" key="1">
    <source>
        <dbReference type="ARBA" id="ARBA00022801"/>
    </source>
</evidence>
<gene>
    <name evidence="4" type="ORF">BW733_16820</name>
</gene>
<dbReference type="InterPro" id="IPR036573">
    <property type="entry name" value="CBM_sf_5/12"/>
</dbReference>
<feature type="domain" description="Chitin-binding type-3" evidence="3">
    <location>
        <begin position="235"/>
        <end position="278"/>
    </location>
</feature>
<dbReference type="GO" id="GO:0004553">
    <property type="term" value="F:hydrolase activity, hydrolyzing O-glycosyl compounds"/>
    <property type="evidence" value="ECO:0007669"/>
    <property type="project" value="InterPro"/>
</dbReference>
<dbReference type="GO" id="GO:0005975">
    <property type="term" value="P:carbohydrate metabolic process"/>
    <property type="evidence" value="ECO:0007669"/>
    <property type="project" value="InterPro"/>
</dbReference>
<proteinExistence type="predicted"/>
<dbReference type="InterPro" id="IPR003610">
    <property type="entry name" value="CBM5/12"/>
</dbReference>
<dbReference type="GO" id="GO:0005576">
    <property type="term" value="C:extracellular region"/>
    <property type="evidence" value="ECO:0007669"/>
    <property type="project" value="InterPro"/>
</dbReference>
<dbReference type="Proteomes" id="UP000188235">
    <property type="component" value="Chromosome"/>
</dbReference>
<dbReference type="SMART" id="SM00495">
    <property type="entry name" value="ChtBD3"/>
    <property type="match status" value="2"/>
</dbReference>
<feature type="region of interest" description="Disordered" evidence="2">
    <location>
        <begin position="262"/>
        <end position="315"/>
    </location>
</feature>
<dbReference type="KEGG" id="tfa:BW733_16820"/>
<reference evidence="4 5" key="1">
    <citation type="journal article" date="2008" name="Int. J. Syst. Evol. Microbiol.">
        <title>Tessaracoccus flavescens sp. nov., isolated from marine sediment.</title>
        <authorList>
            <person name="Lee D.W."/>
            <person name="Lee S.D."/>
        </authorList>
    </citation>
    <scope>NUCLEOTIDE SEQUENCE [LARGE SCALE GENOMIC DNA]</scope>
    <source>
        <strain evidence="4 5">SST-39T</strain>
    </source>
</reference>
<evidence type="ECO:0000259" key="3">
    <source>
        <dbReference type="SMART" id="SM00495"/>
    </source>
</evidence>
<feature type="compositionally biased region" description="Polar residues" evidence="2">
    <location>
        <begin position="299"/>
        <end position="315"/>
    </location>
</feature>
<name>A0A1Q2D1T7_9ACTN</name>
<evidence type="ECO:0000313" key="4">
    <source>
        <dbReference type="EMBL" id="AQP52235.1"/>
    </source>
</evidence>
<keyword evidence="1" id="KW-0378">Hydrolase</keyword>
<dbReference type="AlphaFoldDB" id="A0A1Q2D1T7"/>
<protein>
    <recommendedName>
        <fullName evidence="3">Chitin-binding type-3 domain-containing protein</fullName>
    </recommendedName>
</protein>
<dbReference type="CDD" id="cd12215">
    <property type="entry name" value="ChiC_BD"/>
    <property type="match status" value="2"/>
</dbReference>
<dbReference type="EMBL" id="CP019607">
    <property type="protein sequence ID" value="AQP52235.1"/>
    <property type="molecule type" value="Genomic_DNA"/>
</dbReference>
<dbReference type="STRING" id="399497.BW733_16820"/>
<dbReference type="SUPFAM" id="SSF51055">
    <property type="entry name" value="Carbohydrate binding domain"/>
    <property type="match status" value="2"/>
</dbReference>
<dbReference type="Gene3D" id="2.10.10.20">
    <property type="entry name" value="Carbohydrate-binding module superfamily 5/12"/>
    <property type="match status" value="2"/>
</dbReference>
<feature type="domain" description="Chitin-binding type-3" evidence="3">
    <location>
        <begin position="187"/>
        <end position="228"/>
    </location>
</feature>
<organism evidence="4 5">
    <name type="scientific">Tessaracoccus flavescens</name>
    <dbReference type="NCBI Taxonomy" id="399497"/>
    <lineage>
        <taxon>Bacteria</taxon>
        <taxon>Bacillati</taxon>
        <taxon>Actinomycetota</taxon>
        <taxon>Actinomycetes</taxon>
        <taxon>Propionibacteriales</taxon>
        <taxon>Propionibacteriaceae</taxon>
        <taxon>Tessaracoccus</taxon>
    </lineage>
</organism>
<evidence type="ECO:0000256" key="2">
    <source>
        <dbReference type="SAM" id="MobiDB-lite"/>
    </source>
</evidence>
<dbReference type="GO" id="GO:0030246">
    <property type="term" value="F:carbohydrate binding"/>
    <property type="evidence" value="ECO:0007669"/>
    <property type="project" value="InterPro"/>
</dbReference>
<sequence length="315" mass="34946">MGNVGRPRDLTRNATAHRRTLMAVSKAFYERPLTEADPHRVGPGKVDGKYFAFTGNTHYGVQNLEYDPYLERWWMGVYQGTKPQYPNYLMFAVDAKDGPRYQSLTGLDGEKGLLLPLAQDGLLDEATGIRGWNRDASVGIQSLDNGLYYLAEQTKIDGQQASEITLETCTGDAENPFVPVTEDFEYSWQPGAVYTEGDETRFAGSAWRAAWWTQNQRPGDENGPWQEIISTDDGTAVWTPTRIFTAGEVVEHDGTTWTAKWWTRNQEPGDPPGAGSTTEGMRWSPSPPPGSTTHTCSTWTGRSTSEMTSSRGRGA</sequence>
<dbReference type="Pfam" id="PF02839">
    <property type="entry name" value="CBM_5_12"/>
    <property type="match status" value="2"/>
</dbReference>